<dbReference type="AlphaFoldDB" id="A0A2U1MST6"/>
<comment type="caution">
    <text evidence="3">The sequence shown here is derived from an EMBL/GenBank/DDBJ whole genome shotgun (WGS) entry which is preliminary data.</text>
</comment>
<gene>
    <name evidence="3" type="ORF">CTI12_AA345730</name>
</gene>
<proteinExistence type="predicted"/>
<reference evidence="3 4" key="1">
    <citation type="journal article" date="2018" name="Mol. Plant">
        <title>The genome of Artemisia annua provides insight into the evolution of Asteraceae family and artemisinin biosynthesis.</title>
        <authorList>
            <person name="Shen Q."/>
            <person name="Zhang L."/>
            <person name="Liao Z."/>
            <person name="Wang S."/>
            <person name="Yan T."/>
            <person name="Shi P."/>
            <person name="Liu M."/>
            <person name="Fu X."/>
            <person name="Pan Q."/>
            <person name="Wang Y."/>
            <person name="Lv Z."/>
            <person name="Lu X."/>
            <person name="Zhang F."/>
            <person name="Jiang W."/>
            <person name="Ma Y."/>
            <person name="Chen M."/>
            <person name="Hao X."/>
            <person name="Li L."/>
            <person name="Tang Y."/>
            <person name="Lv G."/>
            <person name="Zhou Y."/>
            <person name="Sun X."/>
            <person name="Brodelius P.E."/>
            <person name="Rose J.K.C."/>
            <person name="Tang K."/>
        </authorList>
    </citation>
    <scope>NUCLEOTIDE SEQUENCE [LARGE SCALE GENOMIC DNA]</scope>
    <source>
        <strain evidence="4">cv. Huhao1</strain>
        <tissue evidence="3">Leaf</tissue>
    </source>
</reference>
<keyword evidence="4" id="KW-1185">Reference proteome</keyword>
<evidence type="ECO:0000313" key="3">
    <source>
        <dbReference type="EMBL" id="PWA64286.1"/>
    </source>
</evidence>
<organism evidence="3 4">
    <name type="scientific">Artemisia annua</name>
    <name type="common">Sweet wormwood</name>
    <dbReference type="NCBI Taxonomy" id="35608"/>
    <lineage>
        <taxon>Eukaryota</taxon>
        <taxon>Viridiplantae</taxon>
        <taxon>Streptophyta</taxon>
        <taxon>Embryophyta</taxon>
        <taxon>Tracheophyta</taxon>
        <taxon>Spermatophyta</taxon>
        <taxon>Magnoliopsida</taxon>
        <taxon>eudicotyledons</taxon>
        <taxon>Gunneridae</taxon>
        <taxon>Pentapetalae</taxon>
        <taxon>asterids</taxon>
        <taxon>campanulids</taxon>
        <taxon>Asterales</taxon>
        <taxon>Asteraceae</taxon>
        <taxon>Asteroideae</taxon>
        <taxon>Anthemideae</taxon>
        <taxon>Artemisiinae</taxon>
        <taxon>Artemisia</taxon>
    </lineage>
</organism>
<evidence type="ECO:0000256" key="2">
    <source>
        <dbReference type="SAM" id="MobiDB-lite"/>
    </source>
</evidence>
<sequence>MADPQEIDPRIEEESIDHESLGGSAMAAKNSPTQERVLGFSASSSSKNDQKKKRVRDSSPPPMPEKYKIYCLTQEAWNIGHSSMFGSEDHMIDIHNKDIKRFEEQNKNAEKKISEYQNRIGQRNTMIEELRQKIVNIYKQIEDGVYVSKPEDE</sequence>
<accession>A0A2U1MST6</accession>
<evidence type="ECO:0000256" key="1">
    <source>
        <dbReference type="SAM" id="Coils"/>
    </source>
</evidence>
<dbReference type="EMBL" id="PKPP01004454">
    <property type="protein sequence ID" value="PWA64286.1"/>
    <property type="molecule type" value="Genomic_DNA"/>
</dbReference>
<dbReference type="Proteomes" id="UP000245207">
    <property type="component" value="Unassembled WGS sequence"/>
</dbReference>
<name>A0A2U1MST6_ARTAN</name>
<feature type="coiled-coil region" evidence="1">
    <location>
        <begin position="92"/>
        <end position="133"/>
    </location>
</feature>
<protein>
    <submittedName>
        <fullName evidence="3">Uncharacterized protein</fullName>
    </submittedName>
</protein>
<feature type="compositionally biased region" description="Basic and acidic residues" evidence="2">
    <location>
        <begin position="7"/>
        <end position="20"/>
    </location>
</feature>
<keyword evidence="1" id="KW-0175">Coiled coil</keyword>
<evidence type="ECO:0000313" key="4">
    <source>
        <dbReference type="Proteomes" id="UP000245207"/>
    </source>
</evidence>
<feature type="region of interest" description="Disordered" evidence="2">
    <location>
        <begin position="1"/>
        <end position="66"/>
    </location>
</feature>